<sequence>GGSSAEEHGNSEDPEATAYVFTDMQSPERHGHAMQCYQTTHQRAAALLNWFDQVINTSIMRDLHDVNEKVKMKTLALRRERINLIKNKVEELGGKPLDIDLEAGWGDSDIDIDDLQRQINSAQIVKVAGGGNTLSDMDALHPRGASALIADMPSQEQIFVHVPKGQKVQNNAIHLDSDNGLVLQRAEDFPNTVVVSGTSQSAGRNLRSLSPVKAFFLVE</sequence>
<reference evidence="1" key="1">
    <citation type="submission" date="2020-11" db="EMBL/GenBank/DDBJ databases">
        <authorList>
            <person name="Tran Van P."/>
        </authorList>
    </citation>
    <scope>NUCLEOTIDE SEQUENCE</scope>
</reference>
<gene>
    <name evidence="1" type="ORF">CTOB1V02_LOCUS8462</name>
</gene>
<dbReference type="EMBL" id="OB662815">
    <property type="protein sequence ID" value="CAD7230604.1"/>
    <property type="molecule type" value="Genomic_DNA"/>
</dbReference>
<dbReference type="OrthoDB" id="6432391at2759"/>
<dbReference type="PANTHER" id="PTHR21974">
    <property type="entry name" value="RE15880P"/>
    <property type="match status" value="1"/>
</dbReference>
<proteinExistence type="predicted"/>
<evidence type="ECO:0000313" key="1">
    <source>
        <dbReference type="EMBL" id="CAD7230604.1"/>
    </source>
</evidence>
<name>A0A7R8WGL0_9CRUS</name>
<dbReference type="AlphaFoldDB" id="A0A7R8WGL0"/>
<accession>A0A7R8WGL0</accession>
<feature type="non-terminal residue" evidence="1">
    <location>
        <position position="219"/>
    </location>
</feature>
<organism evidence="1">
    <name type="scientific">Cyprideis torosa</name>
    <dbReference type="NCBI Taxonomy" id="163714"/>
    <lineage>
        <taxon>Eukaryota</taxon>
        <taxon>Metazoa</taxon>
        <taxon>Ecdysozoa</taxon>
        <taxon>Arthropoda</taxon>
        <taxon>Crustacea</taxon>
        <taxon>Oligostraca</taxon>
        <taxon>Ostracoda</taxon>
        <taxon>Podocopa</taxon>
        <taxon>Podocopida</taxon>
        <taxon>Cytherocopina</taxon>
        <taxon>Cytheroidea</taxon>
        <taxon>Cytherideidae</taxon>
        <taxon>Cyprideis</taxon>
    </lineage>
</organism>
<dbReference type="GO" id="GO:0005929">
    <property type="term" value="C:cilium"/>
    <property type="evidence" value="ECO:0007669"/>
    <property type="project" value="TreeGrafter"/>
</dbReference>
<protein>
    <submittedName>
        <fullName evidence="1">Uncharacterized protein</fullName>
    </submittedName>
</protein>
<dbReference type="PANTHER" id="PTHR21974:SF2">
    <property type="entry name" value="RE15880P"/>
    <property type="match status" value="1"/>
</dbReference>